<dbReference type="InterPro" id="IPR000182">
    <property type="entry name" value="GNAT_dom"/>
</dbReference>
<dbReference type="Proteomes" id="UP000243793">
    <property type="component" value="Chromosome"/>
</dbReference>
<name>A0A1Y0CYR6_9GAMM</name>
<dbReference type="RefSeq" id="WP_086963895.1">
    <property type="nucleotide sequence ID" value="NZ_CP021376.1"/>
</dbReference>
<dbReference type="NCBIfam" id="TIGR01575">
    <property type="entry name" value="rimI"/>
    <property type="match status" value="1"/>
</dbReference>
<sequence>MSLLFRALTPEDLAAMQALENQAHTHPWTRQTLASSFGARYFTGSLWTAATSLEPKGTLQGYFVADKVLDESTLMNICVAPSAQRQGLGRQLMTHYLRLCRERDITQHWLEVRASNIGAQALYAAMDYQEYSVRHDYYPTAKGWEDAVLMAFKVYD</sequence>
<dbReference type="GO" id="GO:0008999">
    <property type="term" value="F:protein-N-terminal-alanine acetyltransferase activity"/>
    <property type="evidence" value="ECO:0007669"/>
    <property type="project" value="UniProtKB-UniRule"/>
</dbReference>
<comment type="catalytic activity">
    <reaction evidence="5">
        <text>N-terminal L-alanyl-[ribosomal protein bS18] + acetyl-CoA = N-terminal N(alpha)-acetyl-L-alanyl-[ribosomal protein bS18] + CoA + H(+)</text>
        <dbReference type="Rhea" id="RHEA:43756"/>
        <dbReference type="Rhea" id="RHEA-COMP:10676"/>
        <dbReference type="Rhea" id="RHEA-COMP:10677"/>
        <dbReference type="ChEBI" id="CHEBI:15378"/>
        <dbReference type="ChEBI" id="CHEBI:57287"/>
        <dbReference type="ChEBI" id="CHEBI:57288"/>
        <dbReference type="ChEBI" id="CHEBI:64718"/>
        <dbReference type="ChEBI" id="CHEBI:83683"/>
        <dbReference type="EC" id="2.3.1.266"/>
    </reaction>
</comment>
<organism evidence="7 8">
    <name type="scientific">Oceanisphaera avium</name>
    <dbReference type="NCBI Taxonomy" id="1903694"/>
    <lineage>
        <taxon>Bacteria</taxon>
        <taxon>Pseudomonadati</taxon>
        <taxon>Pseudomonadota</taxon>
        <taxon>Gammaproteobacteria</taxon>
        <taxon>Aeromonadales</taxon>
        <taxon>Aeromonadaceae</taxon>
        <taxon>Oceanisphaera</taxon>
    </lineage>
</organism>
<comment type="function">
    <text evidence="5">Acetylates the N-terminal alanine of ribosomal protein bS18.</text>
</comment>
<evidence type="ECO:0000256" key="3">
    <source>
        <dbReference type="ARBA" id="ARBA00022679"/>
    </source>
</evidence>
<evidence type="ECO:0000256" key="1">
    <source>
        <dbReference type="ARBA" id="ARBA00005395"/>
    </source>
</evidence>
<proteinExistence type="inferred from homology"/>
<evidence type="ECO:0000313" key="7">
    <source>
        <dbReference type="EMBL" id="ART80026.1"/>
    </source>
</evidence>
<protein>
    <recommendedName>
        <fullName evidence="5">[Ribosomal protein bS18]-alanine N-acetyltransferase</fullName>
        <ecNumber evidence="5">2.3.1.266</ecNumber>
    </recommendedName>
</protein>
<feature type="active site" description="Proton acceptor" evidence="5">
    <location>
        <position position="111"/>
    </location>
</feature>
<dbReference type="InterPro" id="IPR016181">
    <property type="entry name" value="Acyl_CoA_acyltransferase"/>
</dbReference>
<dbReference type="Gene3D" id="3.40.630.30">
    <property type="match status" value="1"/>
</dbReference>
<dbReference type="GO" id="GO:0005737">
    <property type="term" value="C:cytoplasm"/>
    <property type="evidence" value="ECO:0007669"/>
    <property type="project" value="UniProtKB-SubCell"/>
</dbReference>
<evidence type="ECO:0000256" key="5">
    <source>
        <dbReference type="HAMAP-Rule" id="MF_02210"/>
    </source>
</evidence>
<evidence type="ECO:0000259" key="6">
    <source>
        <dbReference type="PROSITE" id="PS51186"/>
    </source>
</evidence>
<dbReference type="InterPro" id="IPR050680">
    <property type="entry name" value="YpeA/RimI_acetyltransf"/>
</dbReference>
<keyword evidence="4 5" id="KW-0012">Acyltransferase</keyword>
<dbReference type="EC" id="2.3.1.266" evidence="5"/>
<feature type="active site" description="Proton donor" evidence="5">
    <location>
        <position position="123"/>
    </location>
</feature>
<keyword evidence="2 5" id="KW-0963">Cytoplasm</keyword>
<keyword evidence="8" id="KW-1185">Reference proteome</keyword>
<dbReference type="PROSITE" id="PS51186">
    <property type="entry name" value="GNAT"/>
    <property type="match status" value="1"/>
</dbReference>
<dbReference type="KEGG" id="ocm:CBP12_07595"/>
<dbReference type="Pfam" id="PF00583">
    <property type="entry name" value="Acetyltransf_1"/>
    <property type="match status" value="1"/>
</dbReference>
<feature type="binding site" evidence="5">
    <location>
        <position position="116"/>
    </location>
    <ligand>
        <name>acetyl-CoA</name>
        <dbReference type="ChEBI" id="CHEBI:57288"/>
    </ligand>
</feature>
<dbReference type="OrthoDB" id="9796919at2"/>
<evidence type="ECO:0000256" key="2">
    <source>
        <dbReference type="ARBA" id="ARBA00022490"/>
    </source>
</evidence>
<dbReference type="PANTHER" id="PTHR43420:SF51">
    <property type="entry name" value="PEPTIDYL-LYSINE N-ACETYLTRANSFERASE YIAC"/>
    <property type="match status" value="1"/>
</dbReference>
<gene>
    <name evidence="5" type="primary">rimI</name>
    <name evidence="7" type="ORF">CBP12_07595</name>
</gene>
<feature type="domain" description="N-acetyltransferase" evidence="6">
    <location>
        <begin position="3"/>
        <end position="155"/>
    </location>
</feature>
<comment type="subcellular location">
    <subcellularLocation>
        <location evidence="5">Cytoplasm</location>
    </subcellularLocation>
</comment>
<dbReference type="HAMAP" id="MF_02210">
    <property type="entry name" value="RimI"/>
    <property type="match status" value="1"/>
</dbReference>
<dbReference type="EMBL" id="CP021376">
    <property type="protein sequence ID" value="ART80026.1"/>
    <property type="molecule type" value="Genomic_DNA"/>
</dbReference>
<dbReference type="SUPFAM" id="SSF55729">
    <property type="entry name" value="Acyl-CoA N-acyltransferases (Nat)"/>
    <property type="match status" value="1"/>
</dbReference>
<reference evidence="8" key="1">
    <citation type="submission" date="2017-05" db="EMBL/GenBank/DDBJ databases">
        <authorList>
            <person name="Sung H."/>
        </authorList>
    </citation>
    <scope>NUCLEOTIDE SEQUENCE [LARGE SCALE GENOMIC DNA]</scope>
    <source>
        <strain evidence="8">AMac2203</strain>
    </source>
</reference>
<dbReference type="InterPro" id="IPR006464">
    <property type="entry name" value="AcTrfase_RimI/Ard1"/>
</dbReference>
<accession>A0A1Y0CYR6</accession>
<keyword evidence="3 5" id="KW-0808">Transferase</keyword>
<comment type="caution">
    <text evidence="5">Lacks conserved residue(s) required for the propagation of feature annotation.</text>
</comment>
<evidence type="ECO:0000313" key="8">
    <source>
        <dbReference type="Proteomes" id="UP000243793"/>
    </source>
</evidence>
<dbReference type="AlphaFoldDB" id="A0A1Y0CYR6"/>
<dbReference type="CDD" id="cd04301">
    <property type="entry name" value="NAT_SF"/>
    <property type="match status" value="1"/>
</dbReference>
<dbReference type="PANTHER" id="PTHR43420">
    <property type="entry name" value="ACETYLTRANSFERASE"/>
    <property type="match status" value="1"/>
</dbReference>
<comment type="similarity">
    <text evidence="1 5">Belongs to the acetyltransferase family. RimI subfamily.</text>
</comment>
<dbReference type="InterPro" id="IPR043690">
    <property type="entry name" value="RimI"/>
</dbReference>
<evidence type="ECO:0000256" key="4">
    <source>
        <dbReference type="ARBA" id="ARBA00023315"/>
    </source>
</evidence>